<feature type="compositionally biased region" description="Basic and acidic residues" evidence="5">
    <location>
        <begin position="307"/>
        <end position="338"/>
    </location>
</feature>
<dbReference type="InterPro" id="IPR019339">
    <property type="entry name" value="CIR_N_dom"/>
</dbReference>
<dbReference type="Pfam" id="PF00160">
    <property type="entry name" value="Pro_isomerase"/>
    <property type="match status" value="1"/>
</dbReference>
<evidence type="ECO:0000313" key="7">
    <source>
        <dbReference type="EMBL" id="OBZ77207.1"/>
    </source>
</evidence>
<dbReference type="Proteomes" id="UP000092993">
    <property type="component" value="Unassembled WGS sequence"/>
</dbReference>
<feature type="compositionally biased region" description="Basic and acidic residues" evidence="5">
    <location>
        <begin position="423"/>
        <end position="444"/>
    </location>
</feature>
<comment type="catalytic activity">
    <reaction evidence="1">
        <text>[protein]-peptidylproline (omega=180) = [protein]-peptidylproline (omega=0)</text>
        <dbReference type="Rhea" id="RHEA:16237"/>
        <dbReference type="Rhea" id="RHEA-COMP:10747"/>
        <dbReference type="Rhea" id="RHEA-COMP:10748"/>
        <dbReference type="ChEBI" id="CHEBI:83833"/>
        <dbReference type="ChEBI" id="CHEBI:83834"/>
        <dbReference type="EC" id="5.2.1.8"/>
    </reaction>
</comment>
<gene>
    <name evidence="7" type="primary">CPR1_0</name>
    <name evidence="7" type="ORF">A0H81_01628</name>
</gene>
<keyword evidence="8" id="KW-1185">Reference proteome</keyword>
<protein>
    <recommendedName>
        <fullName evidence="2">peptidylprolyl isomerase</fullName>
        <ecNumber evidence="2">5.2.1.8</ecNumber>
    </recommendedName>
</protein>
<dbReference type="EMBL" id="LUGG01000002">
    <property type="protein sequence ID" value="OBZ77207.1"/>
    <property type="molecule type" value="Genomic_DNA"/>
</dbReference>
<keyword evidence="4 7" id="KW-0413">Isomerase</keyword>
<dbReference type="GO" id="GO:0003755">
    <property type="term" value="F:peptidyl-prolyl cis-trans isomerase activity"/>
    <property type="evidence" value="ECO:0007669"/>
    <property type="project" value="UniProtKB-KW"/>
</dbReference>
<feature type="domain" description="PPIase cyclophilin-type" evidence="6">
    <location>
        <begin position="26"/>
        <end position="185"/>
    </location>
</feature>
<evidence type="ECO:0000313" key="8">
    <source>
        <dbReference type="Proteomes" id="UP000092993"/>
    </source>
</evidence>
<dbReference type="PROSITE" id="PS50072">
    <property type="entry name" value="CSA_PPIASE_2"/>
    <property type="match status" value="1"/>
</dbReference>
<proteinExistence type="predicted"/>
<dbReference type="GO" id="GO:0006457">
    <property type="term" value="P:protein folding"/>
    <property type="evidence" value="ECO:0007669"/>
    <property type="project" value="TreeGrafter"/>
</dbReference>
<feature type="region of interest" description="Disordered" evidence="5">
    <location>
        <begin position="286"/>
        <end position="454"/>
    </location>
</feature>
<reference evidence="7 8" key="1">
    <citation type="submission" date="2016-03" db="EMBL/GenBank/DDBJ databases">
        <title>Whole genome sequencing of Grifola frondosa 9006-11.</title>
        <authorList>
            <person name="Min B."/>
            <person name="Park H."/>
            <person name="Kim J.-G."/>
            <person name="Cho H."/>
            <person name="Oh Y.-L."/>
            <person name="Kong W.-S."/>
            <person name="Choi I.-G."/>
        </authorList>
    </citation>
    <scope>NUCLEOTIDE SEQUENCE [LARGE SCALE GENOMIC DNA]</scope>
    <source>
        <strain evidence="7 8">9006-11</strain>
    </source>
</reference>
<dbReference type="PANTHER" id="PTHR11071">
    <property type="entry name" value="PEPTIDYL-PROLYL CIS-TRANS ISOMERASE"/>
    <property type="match status" value="1"/>
</dbReference>
<feature type="compositionally biased region" description="Gly residues" evidence="5">
    <location>
        <begin position="445"/>
        <end position="454"/>
    </location>
</feature>
<dbReference type="FunFam" id="2.40.100.10:FF:000025">
    <property type="entry name" value="Peptidyl-prolyl cis-trans isomerase CYP19-2"/>
    <property type="match status" value="1"/>
</dbReference>
<comment type="caution">
    <text evidence="7">The sequence shown here is derived from an EMBL/GenBank/DDBJ whole genome shotgun (WGS) entry which is preliminary data.</text>
</comment>
<dbReference type="EC" id="5.2.1.8" evidence="2"/>
<evidence type="ECO:0000259" key="6">
    <source>
        <dbReference type="PROSITE" id="PS50072"/>
    </source>
</evidence>
<dbReference type="STRING" id="5627.A0A1C7MKL0"/>
<evidence type="ECO:0000256" key="2">
    <source>
        <dbReference type="ARBA" id="ARBA00013194"/>
    </source>
</evidence>
<dbReference type="PRINTS" id="PR00153">
    <property type="entry name" value="CSAPPISMRASE"/>
</dbReference>
<dbReference type="SUPFAM" id="SSF50891">
    <property type="entry name" value="Cyclophilin-like"/>
    <property type="match status" value="1"/>
</dbReference>
<feature type="compositionally biased region" description="Polar residues" evidence="5">
    <location>
        <begin position="340"/>
        <end position="358"/>
    </location>
</feature>
<dbReference type="InterPro" id="IPR002130">
    <property type="entry name" value="Cyclophilin-type_PPIase_dom"/>
</dbReference>
<dbReference type="InterPro" id="IPR029000">
    <property type="entry name" value="Cyclophilin-like_dom_sf"/>
</dbReference>
<dbReference type="GO" id="GO:0016018">
    <property type="term" value="F:cyclosporin A binding"/>
    <property type="evidence" value="ECO:0007669"/>
    <property type="project" value="TreeGrafter"/>
</dbReference>
<dbReference type="GO" id="GO:0005737">
    <property type="term" value="C:cytoplasm"/>
    <property type="evidence" value="ECO:0007669"/>
    <property type="project" value="TreeGrafter"/>
</dbReference>
<evidence type="ECO:0000256" key="1">
    <source>
        <dbReference type="ARBA" id="ARBA00000971"/>
    </source>
</evidence>
<name>A0A1C7MKL0_GRIFR</name>
<dbReference type="Gene3D" id="2.40.100.10">
    <property type="entry name" value="Cyclophilin-like"/>
    <property type="match status" value="1"/>
</dbReference>
<dbReference type="SMART" id="SM01083">
    <property type="entry name" value="Cir_N"/>
    <property type="match status" value="1"/>
</dbReference>
<organism evidence="7 8">
    <name type="scientific">Grifola frondosa</name>
    <name type="common">Maitake</name>
    <name type="synonym">Polyporus frondosus</name>
    <dbReference type="NCBI Taxonomy" id="5627"/>
    <lineage>
        <taxon>Eukaryota</taxon>
        <taxon>Fungi</taxon>
        <taxon>Dikarya</taxon>
        <taxon>Basidiomycota</taxon>
        <taxon>Agaricomycotina</taxon>
        <taxon>Agaricomycetes</taxon>
        <taxon>Polyporales</taxon>
        <taxon>Grifolaceae</taxon>
        <taxon>Grifola</taxon>
    </lineage>
</organism>
<feature type="region of interest" description="Disordered" evidence="5">
    <location>
        <begin position="237"/>
        <end position="270"/>
    </location>
</feature>
<keyword evidence="3" id="KW-0697">Rotamase</keyword>
<evidence type="ECO:0000256" key="5">
    <source>
        <dbReference type="SAM" id="MobiDB-lite"/>
    </source>
</evidence>
<sequence>MDSYASSRYPAVPRTKSRTPSGPDVFFDIAVDGVPAGRIVFRLWDSACPLTARNFRELATGQNGFGYANSTFHRVVPRSFSIQGGDIVTGNGTSGRSIYGPTFADENLRLHHDRPGLLSMANRGPNSNSSQFFITTVRAEWCDGRNVVFGEVIAGMDVVHHIESFASDHILRRPSASVVIVRMGKLNIAHHKSYHPYRRDNIERVRKDEEEARQQEAVEEGRMMLADSEARMDVLRQRAGAQGSRTRRGGGEDEAAQPEAGPSSHTSGGHINLFEDIERQSLPATIRSTKNTPPEADKGIPLAPSAKDLKPWYSDRDHERNKEPNEGRRMRDLARKSVSDPLTTINSQLASRSASTPSFRHPRSPNVPMSSRAPPEVSERLSRESSERQRALELIRRKKRELQGSETPSTVHGGMEGGYGDVFNRREVEEAHRYRGRKHDREGRYGSGGSQTRW</sequence>
<accession>A0A1C7MKL0</accession>
<dbReference type="OrthoDB" id="2159131at2759"/>
<evidence type="ECO:0000256" key="4">
    <source>
        <dbReference type="ARBA" id="ARBA00023235"/>
    </source>
</evidence>
<feature type="compositionally biased region" description="Basic and acidic residues" evidence="5">
    <location>
        <begin position="377"/>
        <end position="395"/>
    </location>
</feature>
<dbReference type="PANTHER" id="PTHR11071:SF561">
    <property type="entry name" value="PEPTIDYL-PROLYL CIS-TRANS ISOMERASE D-RELATED"/>
    <property type="match status" value="1"/>
</dbReference>
<dbReference type="AlphaFoldDB" id="A0A1C7MKL0"/>
<evidence type="ECO:0000256" key="3">
    <source>
        <dbReference type="ARBA" id="ARBA00023110"/>
    </source>
</evidence>